<dbReference type="PROSITE" id="PS00108">
    <property type="entry name" value="PROTEIN_KINASE_ST"/>
    <property type="match status" value="1"/>
</dbReference>
<comment type="similarity">
    <text evidence="7">Belongs to the protein kinase superfamily.</text>
</comment>
<keyword evidence="4" id="KW-0418">Kinase</keyword>
<dbReference type="AlphaFoldDB" id="A0A8H7UVB2"/>
<evidence type="ECO:0000256" key="1">
    <source>
        <dbReference type="ARBA" id="ARBA00022527"/>
    </source>
</evidence>
<dbReference type="PANTHER" id="PTHR24355">
    <property type="entry name" value="G PROTEIN-COUPLED RECEPTOR KINASE/RIBOSOMAL PROTEIN S6 KINASE"/>
    <property type="match status" value="1"/>
</dbReference>
<evidence type="ECO:0000256" key="3">
    <source>
        <dbReference type="ARBA" id="ARBA00022741"/>
    </source>
</evidence>
<sequence length="387" mass="44586">MGNVDSIPQCEGQSVNLSQFQILKPLGQGAFSKVYKVQRKQKLYALKVMRKDQCIHTITNIIRERNILECLDHPLVCNMRFAFQNTHCLFMAMDLMSAGDLRFHLSTKQHDENTIKFWIAELICAVKYLHSQSIVHRDIKPENILLDAEGHVHLADFNIACRLPKRSRKLTSMAGTAVYFAPEMFRGEGYDEDVDWWSLGITFYECLYGKRPWTHCTDITQLGRHVLTEDITYPRQASLHCRSALRSLLEKDPKKRLGHGVVSGWHGIARHPFFQHIQWSRIDSKGYQPVYTPIIGQEEICVTDKGDCAPKSIESHVAQRQKTRDFNIQNYASFDYTIFDQYQGFIDEQCMTVGPPPYWVKPAFPGADHNHLPIPKVYLETTPTITI</sequence>
<dbReference type="PROSITE" id="PS00107">
    <property type="entry name" value="PROTEIN_KINASE_ATP"/>
    <property type="match status" value="1"/>
</dbReference>
<dbReference type="Gene3D" id="3.30.200.20">
    <property type="entry name" value="Phosphorylase Kinase, domain 1"/>
    <property type="match status" value="1"/>
</dbReference>
<dbReference type="GO" id="GO:0009966">
    <property type="term" value="P:regulation of signal transduction"/>
    <property type="evidence" value="ECO:0007669"/>
    <property type="project" value="TreeGrafter"/>
</dbReference>
<name>A0A8H7UVB2_9FUNG</name>
<dbReference type="Gene3D" id="1.10.510.10">
    <property type="entry name" value="Transferase(Phosphotransferase) domain 1"/>
    <property type="match status" value="1"/>
</dbReference>
<protein>
    <recommendedName>
        <fullName evidence="8">Protein kinase domain-containing protein</fullName>
    </recommendedName>
</protein>
<gene>
    <name evidence="9" type="ORF">INT47_006947</name>
</gene>
<feature type="domain" description="Protein kinase" evidence="8">
    <location>
        <begin position="20"/>
        <end position="274"/>
    </location>
</feature>
<keyword evidence="3 6" id="KW-0547">Nucleotide-binding</keyword>
<proteinExistence type="inferred from homology"/>
<keyword evidence="1 7" id="KW-0723">Serine/threonine-protein kinase</keyword>
<keyword evidence="5 6" id="KW-0067">ATP-binding</keyword>
<evidence type="ECO:0000256" key="4">
    <source>
        <dbReference type="ARBA" id="ARBA00022777"/>
    </source>
</evidence>
<dbReference type="SMART" id="SM00220">
    <property type="entry name" value="S_TKc"/>
    <property type="match status" value="1"/>
</dbReference>
<dbReference type="InterPro" id="IPR017441">
    <property type="entry name" value="Protein_kinase_ATP_BS"/>
</dbReference>
<dbReference type="GO" id="GO:0004703">
    <property type="term" value="F:G protein-coupled receptor kinase activity"/>
    <property type="evidence" value="ECO:0007669"/>
    <property type="project" value="TreeGrafter"/>
</dbReference>
<dbReference type="InterPro" id="IPR011009">
    <property type="entry name" value="Kinase-like_dom_sf"/>
</dbReference>
<dbReference type="OrthoDB" id="354826at2759"/>
<dbReference type="Pfam" id="PF00069">
    <property type="entry name" value="Pkinase"/>
    <property type="match status" value="1"/>
</dbReference>
<comment type="caution">
    <text evidence="9">The sequence shown here is derived from an EMBL/GenBank/DDBJ whole genome shotgun (WGS) entry which is preliminary data.</text>
</comment>
<dbReference type="InterPro" id="IPR008271">
    <property type="entry name" value="Ser/Thr_kinase_AS"/>
</dbReference>
<keyword evidence="2" id="KW-0808">Transferase</keyword>
<dbReference type="PANTHER" id="PTHR24355:SF30">
    <property type="entry name" value="SERINE_THREONINE-PROTEIN KINASE 32B ISOFORM X1"/>
    <property type="match status" value="1"/>
</dbReference>
<evidence type="ECO:0000313" key="9">
    <source>
        <dbReference type="EMBL" id="KAG2197000.1"/>
    </source>
</evidence>
<dbReference type="GO" id="GO:0007186">
    <property type="term" value="P:G protein-coupled receptor signaling pathway"/>
    <property type="evidence" value="ECO:0007669"/>
    <property type="project" value="TreeGrafter"/>
</dbReference>
<evidence type="ECO:0000313" key="10">
    <source>
        <dbReference type="Proteomes" id="UP000603453"/>
    </source>
</evidence>
<evidence type="ECO:0000256" key="7">
    <source>
        <dbReference type="RuleBase" id="RU000304"/>
    </source>
</evidence>
<evidence type="ECO:0000259" key="8">
    <source>
        <dbReference type="PROSITE" id="PS50011"/>
    </source>
</evidence>
<organism evidence="9 10">
    <name type="scientific">Mucor saturninus</name>
    <dbReference type="NCBI Taxonomy" id="64648"/>
    <lineage>
        <taxon>Eukaryota</taxon>
        <taxon>Fungi</taxon>
        <taxon>Fungi incertae sedis</taxon>
        <taxon>Mucoromycota</taxon>
        <taxon>Mucoromycotina</taxon>
        <taxon>Mucoromycetes</taxon>
        <taxon>Mucorales</taxon>
        <taxon>Mucorineae</taxon>
        <taxon>Mucoraceae</taxon>
        <taxon>Mucor</taxon>
    </lineage>
</organism>
<dbReference type="GO" id="GO:0005524">
    <property type="term" value="F:ATP binding"/>
    <property type="evidence" value="ECO:0007669"/>
    <property type="project" value="UniProtKB-UniRule"/>
</dbReference>
<dbReference type="Proteomes" id="UP000603453">
    <property type="component" value="Unassembled WGS sequence"/>
</dbReference>
<reference evidence="9" key="1">
    <citation type="submission" date="2020-12" db="EMBL/GenBank/DDBJ databases">
        <title>Metabolic potential, ecology and presence of endohyphal bacteria is reflected in genomic diversity of Mucoromycotina.</title>
        <authorList>
            <person name="Muszewska A."/>
            <person name="Okrasinska A."/>
            <person name="Steczkiewicz K."/>
            <person name="Drgas O."/>
            <person name="Orlowska M."/>
            <person name="Perlinska-Lenart U."/>
            <person name="Aleksandrzak-Piekarczyk T."/>
            <person name="Szatraj K."/>
            <person name="Zielenkiewicz U."/>
            <person name="Pilsyk S."/>
            <person name="Malc E."/>
            <person name="Mieczkowski P."/>
            <person name="Kruszewska J.S."/>
            <person name="Biernat P."/>
            <person name="Pawlowska J."/>
        </authorList>
    </citation>
    <scope>NUCLEOTIDE SEQUENCE</scope>
    <source>
        <strain evidence="9">WA0000017839</strain>
    </source>
</reference>
<dbReference type="GO" id="GO:0001664">
    <property type="term" value="F:G protein-coupled receptor binding"/>
    <property type="evidence" value="ECO:0007669"/>
    <property type="project" value="TreeGrafter"/>
</dbReference>
<evidence type="ECO:0000256" key="6">
    <source>
        <dbReference type="PROSITE-ProRule" id="PRU10141"/>
    </source>
</evidence>
<evidence type="ECO:0000256" key="5">
    <source>
        <dbReference type="ARBA" id="ARBA00022840"/>
    </source>
</evidence>
<feature type="binding site" evidence="6">
    <location>
        <position position="47"/>
    </location>
    <ligand>
        <name>ATP</name>
        <dbReference type="ChEBI" id="CHEBI:30616"/>
    </ligand>
</feature>
<keyword evidence="10" id="KW-1185">Reference proteome</keyword>
<dbReference type="EMBL" id="JAEPRD010000136">
    <property type="protein sequence ID" value="KAG2197000.1"/>
    <property type="molecule type" value="Genomic_DNA"/>
</dbReference>
<accession>A0A8H7UVB2</accession>
<dbReference type="PROSITE" id="PS50011">
    <property type="entry name" value="PROTEIN_KINASE_DOM"/>
    <property type="match status" value="1"/>
</dbReference>
<dbReference type="FunFam" id="1.10.510.10:FF:000469">
    <property type="entry name" value="Serine/threonine-protein kinase 32B"/>
    <property type="match status" value="1"/>
</dbReference>
<evidence type="ECO:0000256" key="2">
    <source>
        <dbReference type="ARBA" id="ARBA00022679"/>
    </source>
</evidence>
<dbReference type="SUPFAM" id="SSF56112">
    <property type="entry name" value="Protein kinase-like (PK-like)"/>
    <property type="match status" value="1"/>
</dbReference>
<dbReference type="InterPro" id="IPR000719">
    <property type="entry name" value="Prot_kinase_dom"/>
</dbReference>